<dbReference type="PANTHER" id="PTHR43329">
    <property type="entry name" value="EPOXIDE HYDROLASE"/>
    <property type="match status" value="1"/>
</dbReference>
<evidence type="ECO:0000313" key="2">
    <source>
        <dbReference type="Proteomes" id="UP000807159"/>
    </source>
</evidence>
<evidence type="ECO:0008006" key="3">
    <source>
        <dbReference type="Google" id="ProtNLM"/>
    </source>
</evidence>
<dbReference type="SUPFAM" id="SSF53474">
    <property type="entry name" value="alpha/beta-Hydrolases"/>
    <property type="match status" value="2"/>
</dbReference>
<evidence type="ECO:0000313" key="1">
    <source>
        <dbReference type="EMBL" id="KAH8507261.1"/>
    </source>
</evidence>
<sequence>MKRISHRMAKVKGIDMHIAEKGQGPVVLLLHGFPELWPRIPKMKPVETMELAFGEDYYVCRFQEPGVIEAEIARAGTAEVLMKTLTDRNPDLAFYATKYSQKGFTGGLNYYRALDLNWELTAPWTGTLVEVPVKFVVGDLDMVYTTPGAKEFVNNGGFKHHVPLLEEVVVMEGVGHFINQEKAEEINNHIYDYISKY</sequence>
<proteinExistence type="predicted"/>
<accession>A0A8T2YQE9</accession>
<dbReference type="AlphaFoldDB" id="A0A8T2YQE9"/>
<dbReference type="InterPro" id="IPR029058">
    <property type="entry name" value="AB_hydrolase_fold"/>
</dbReference>
<comment type="caution">
    <text evidence="1">The sequence shown here is derived from an EMBL/GenBank/DDBJ whole genome shotgun (WGS) entry which is preliminary data.</text>
</comment>
<dbReference type="EMBL" id="JACEGQ020000005">
    <property type="protein sequence ID" value="KAH8507261.1"/>
    <property type="molecule type" value="Genomic_DNA"/>
</dbReference>
<reference evidence="1" key="1">
    <citation type="journal article" date="2021" name="J. Hered.">
        <title>Genome Assembly of Salicaceae Populus deltoides (Eastern Cottonwood) I-69 Based on Nanopore Sequencing and Hi-C Technologies.</title>
        <authorList>
            <person name="Bai S."/>
            <person name="Wu H."/>
            <person name="Zhang J."/>
            <person name="Pan Z."/>
            <person name="Zhao W."/>
            <person name="Li Z."/>
            <person name="Tong C."/>
        </authorList>
    </citation>
    <scope>NUCLEOTIDE SEQUENCE</scope>
    <source>
        <tissue evidence="1">Leaf</tissue>
    </source>
</reference>
<protein>
    <recommendedName>
        <fullName evidence="3">Epoxide hydrolase</fullName>
    </recommendedName>
</protein>
<name>A0A8T2YQE9_POPDE</name>
<organism evidence="1 2">
    <name type="scientific">Populus deltoides</name>
    <name type="common">Eastern poplar</name>
    <name type="synonym">Eastern cottonwood</name>
    <dbReference type="NCBI Taxonomy" id="3696"/>
    <lineage>
        <taxon>Eukaryota</taxon>
        <taxon>Viridiplantae</taxon>
        <taxon>Streptophyta</taxon>
        <taxon>Embryophyta</taxon>
        <taxon>Tracheophyta</taxon>
        <taxon>Spermatophyta</taxon>
        <taxon>Magnoliopsida</taxon>
        <taxon>eudicotyledons</taxon>
        <taxon>Gunneridae</taxon>
        <taxon>Pentapetalae</taxon>
        <taxon>rosids</taxon>
        <taxon>fabids</taxon>
        <taxon>Malpighiales</taxon>
        <taxon>Salicaceae</taxon>
        <taxon>Saliceae</taxon>
        <taxon>Populus</taxon>
    </lineage>
</organism>
<gene>
    <name evidence="1" type="ORF">H0E87_009683</name>
</gene>
<dbReference type="Gene3D" id="3.40.50.1820">
    <property type="entry name" value="alpha/beta hydrolase"/>
    <property type="match status" value="2"/>
</dbReference>
<keyword evidence="2" id="KW-1185">Reference proteome</keyword>
<dbReference type="Proteomes" id="UP000807159">
    <property type="component" value="Chromosome 5"/>
</dbReference>